<accession>A0A914DYK3</accession>
<evidence type="ECO:0000313" key="2">
    <source>
        <dbReference type="Proteomes" id="UP000887540"/>
    </source>
</evidence>
<dbReference type="PANTHER" id="PTHR40326">
    <property type="entry name" value="PROTEIN CBG10816"/>
    <property type="match status" value="1"/>
</dbReference>
<name>A0A914DYK3_9BILA</name>
<protein>
    <submittedName>
        <fullName evidence="3">Uncharacterized protein</fullName>
    </submittedName>
</protein>
<sequence>MTILYDFEDCRATWSYKSLLGPGQVLCGEYVRIFGKSPSNPISKPLGTIYDEEKEQWIVADSGNNALRLFGMSSDAGDVVTAPQLKNPSALAIWNPGKEVAVLDETNIRIFDQRSGRFITIADVNNCRGLGVTDGGEFVTIQYNRNGSEIVFYSPEMPNQVLCRSPYVINKAASNLAPKPCFLDISHNKVCVTDLGVNGFSIYDLELETLHMELRSQEVLPGATDGNFQFISGVKFDKNDELLIADASGYKLQYFDREGRFLHRVRFSDGFLYASSLALNSKHQLLACDRIKGTLKLYQLKGANPDTIIEQPSMKSFRNQKNDLDNLNRNGGRLTDFRSTDKIDPRKNAAHFDGYGYANNNHDWSNQDSEW</sequence>
<evidence type="ECO:0000313" key="3">
    <source>
        <dbReference type="WBParaSite" id="ACRNAN_scaffold464.g6676.t1"/>
    </source>
</evidence>
<dbReference type="WBParaSite" id="ACRNAN_scaffold464.g6676.t1">
    <property type="protein sequence ID" value="ACRNAN_scaffold464.g6676.t1"/>
    <property type="gene ID" value="ACRNAN_scaffold464.g6676"/>
</dbReference>
<dbReference type="SUPFAM" id="SSF101898">
    <property type="entry name" value="NHL repeat"/>
    <property type="match status" value="1"/>
</dbReference>
<dbReference type="InterPro" id="IPR011042">
    <property type="entry name" value="6-blade_b-propeller_TolB-like"/>
</dbReference>
<dbReference type="PANTHER" id="PTHR40326:SF1">
    <property type="entry name" value="RING-TYPE DOMAIN-CONTAINING PROTEIN-RELATED"/>
    <property type="match status" value="1"/>
</dbReference>
<feature type="region of interest" description="Disordered" evidence="1">
    <location>
        <begin position="319"/>
        <end position="340"/>
    </location>
</feature>
<evidence type="ECO:0000256" key="1">
    <source>
        <dbReference type="SAM" id="MobiDB-lite"/>
    </source>
</evidence>
<keyword evidence="2" id="KW-1185">Reference proteome</keyword>
<reference evidence="3" key="1">
    <citation type="submission" date="2022-11" db="UniProtKB">
        <authorList>
            <consortium name="WormBaseParasite"/>
        </authorList>
    </citation>
    <scope>IDENTIFICATION</scope>
</reference>
<dbReference type="Proteomes" id="UP000887540">
    <property type="component" value="Unplaced"/>
</dbReference>
<dbReference type="Gene3D" id="2.120.10.30">
    <property type="entry name" value="TolB, C-terminal domain"/>
    <property type="match status" value="1"/>
</dbReference>
<proteinExistence type="predicted"/>
<dbReference type="AlphaFoldDB" id="A0A914DYK3"/>
<organism evidence="2 3">
    <name type="scientific">Acrobeloides nanus</name>
    <dbReference type="NCBI Taxonomy" id="290746"/>
    <lineage>
        <taxon>Eukaryota</taxon>
        <taxon>Metazoa</taxon>
        <taxon>Ecdysozoa</taxon>
        <taxon>Nematoda</taxon>
        <taxon>Chromadorea</taxon>
        <taxon>Rhabditida</taxon>
        <taxon>Tylenchina</taxon>
        <taxon>Cephalobomorpha</taxon>
        <taxon>Cephaloboidea</taxon>
        <taxon>Cephalobidae</taxon>
        <taxon>Acrobeloides</taxon>
    </lineage>
</organism>